<evidence type="ECO:0000313" key="5">
    <source>
        <dbReference type="EMBL" id="SFW60175.1"/>
    </source>
</evidence>
<keyword evidence="5" id="KW-0670">Pyruvate</keyword>
<dbReference type="CDD" id="cd07377">
    <property type="entry name" value="WHTH_GntR"/>
    <property type="match status" value="1"/>
</dbReference>
<dbReference type="PROSITE" id="PS50949">
    <property type="entry name" value="HTH_GNTR"/>
    <property type="match status" value="1"/>
</dbReference>
<keyword evidence="2" id="KW-0238">DNA-binding</keyword>
<feature type="domain" description="HTH gntR-type" evidence="4">
    <location>
        <begin position="12"/>
        <end position="80"/>
    </location>
</feature>
<organism evidence="5 6">
    <name type="scientific">Cellulophaga fucicola</name>
    <dbReference type="NCBI Taxonomy" id="76595"/>
    <lineage>
        <taxon>Bacteria</taxon>
        <taxon>Pseudomonadati</taxon>
        <taxon>Bacteroidota</taxon>
        <taxon>Flavobacteriia</taxon>
        <taxon>Flavobacteriales</taxon>
        <taxon>Flavobacteriaceae</taxon>
        <taxon>Cellulophaga</taxon>
    </lineage>
</organism>
<dbReference type="SMART" id="SM00895">
    <property type="entry name" value="FCD"/>
    <property type="match status" value="1"/>
</dbReference>
<dbReference type="GO" id="GO:0003700">
    <property type="term" value="F:DNA-binding transcription factor activity"/>
    <property type="evidence" value="ECO:0007669"/>
    <property type="project" value="InterPro"/>
</dbReference>
<dbReference type="OrthoDB" id="9799482at2"/>
<dbReference type="InterPro" id="IPR000524">
    <property type="entry name" value="Tscrpt_reg_HTH_GntR"/>
</dbReference>
<sequence length="239" mass="27232">MKISLIDENSNRLMQNAIICNIRDLINAKKLERGDKLPSERIMSEKFDVKRNHIREAIRKLEFYGVVKSMSQSGTILAIGLVGFNGMVEEIVSLDAPSFNDLVETRISLELKTVRLAAKRRTAKDLEQIKEAFNAFKAKISVGDDYLEEDLLFHLAIAKASKNNSMVSLMLLLIPPILKTYERDTVCEGDRVGTEIRKHEDIFLAIEAKDPDGATQMMNDHFFKLSMHIKNIDLDEEYN</sequence>
<dbReference type="PANTHER" id="PTHR43537">
    <property type="entry name" value="TRANSCRIPTIONAL REGULATOR, GNTR FAMILY"/>
    <property type="match status" value="1"/>
</dbReference>
<dbReference type="InterPro" id="IPR036388">
    <property type="entry name" value="WH-like_DNA-bd_sf"/>
</dbReference>
<accession>A0A1K1QJQ0</accession>
<dbReference type="EMBL" id="FPIY01000004">
    <property type="protein sequence ID" value="SFW60175.1"/>
    <property type="molecule type" value="Genomic_DNA"/>
</dbReference>
<dbReference type="Gene3D" id="1.20.120.530">
    <property type="entry name" value="GntR ligand-binding domain-like"/>
    <property type="match status" value="1"/>
</dbReference>
<reference evidence="6" key="1">
    <citation type="submission" date="2016-11" db="EMBL/GenBank/DDBJ databases">
        <authorList>
            <person name="Varghese N."/>
            <person name="Submissions S."/>
        </authorList>
    </citation>
    <scope>NUCLEOTIDE SEQUENCE [LARGE SCALE GENOMIC DNA]</scope>
    <source>
        <strain evidence="6">DSM 24786</strain>
    </source>
</reference>
<dbReference type="SUPFAM" id="SSF46785">
    <property type="entry name" value="Winged helix' DNA-binding domain"/>
    <property type="match status" value="1"/>
</dbReference>
<dbReference type="SUPFAM" id="SSF48008">
    <property type="entry name" value="GntR ligand-binding domain-like"/>
    <property type="match status" value="1"/>
</dbReference>
<dbReference type="RefSeq" id="WP_072304346.1">
    <property type="nucleotide sequence ID" value="NZ_FPIY01000004.1"/>
</dbReference>
<dbReference type="InterPro" id="IPR008920">
    <property type="entry name" value="TF_FadR/GntR_C"/>
</dbReference>
<dbReference type="Proteomes" id="UP000183257">
    <property type="component" value="Unassembled WGS sequence"/>
</dbReference>
<evidence type="ECO:0000256" key="2">
    <source>
        <dbReference type="ARBA" id="ARBA00023125"/>
    </source>
</evidence>
<evidence type="ECO:0000313" key="6">
    <source>
        <dbReference type="Proteomes" id="UP000183257"/>
    </source>
</evidence>
<dbReference type="Pfam" id="PF00392">
    <property type="entry name" value="GntR"/>
    <property type="match status" value="1"/>
</dbReference>
<dbReference type="PANTHER" id="PTHR43537:SF5">
    <property type="entry name" value="UXU OPERON TRANSCRIPTIONAL REGULATOR"/>
    <property type="match status" value="1"/>
</dbReference>
<gene>
    <name evidence="5" type="ORF">SAMN05660313_02715</name>
</gene>
<evidence type="ECO:0000256" key="3">
    <source>
        <dbReference type="ARBA" id="ARBA00023163"/>
    </source>
</evidence>
<dbReference type="SMART" id="SM00345">
    <property type="entry name" value="HTH_GNTR"/>
    <property type="match status" value="1"/>
</dbReference>
<keyword evidence="3" id="KW-0804">Transcription</keyword>
<keyword evidence="1" id="KW-0805">Transcription regulation</keyword>
<name>A0A1K1QJQ0_9FLAO</name>
<evidence type="ECO:0000259" key="4">
    <source>
        <dbReference type="PROSITE" id="PS50949"/>
    </source>
</evidence>
<dbReference type="InterPro" id="IPR036390">
    <property type="entry name" value="WH_DNA-bd_sf"/>
</dbReference>
<dbReference type="PRINTS" id="PR00035">
    <property type="entry name" value="HTHGNTR"/>
</dbReference>
<keyword evidence="6" id="KW-1185">Reference proteome</keyword>
<protein>
    <submittedName>
        <fullName evidence="5">GntR family transcriptional regulator, transcriptional repressor for pyruvate dehydrogenase complex</fullName>
    </submittedName>
</protein>
<evidence type="ECO:0000256" key="1">
    <source>
        <dbReference type="ARBA" id="ARBA00023015"/>
    </source>
</evidence>
<proteinExistence type="predicted"/>
<dbReference type="Pfam" id="PF07729">
    <property type="entry name" value="FCD"/>
    <property type="match status" value="1"/>
</dbReference>
<dbReference type="STRING" id="76595.SAMN05660313_02715"/>
<dbReference type="GO" id="GO:0003677">
    <property type="term" value="F:DNA binding"/>
    <property type="evidence" value="ECO:0007669"/>
    <property type="project" value="UniProtKB-KW"/>
</dbReference>
<dbReference type="Gene3D" id="1.10.10.10">
    <property type="entry name" value="Winged helix-like DNA-binding domain superfamily/Winged helix DNA-binding domain"/>
    <property type="match status" value="1"/>
</dbReference>
<dbReference type="InterPro" id="IPR011711">
    <property type="entry name" value="GntR_C"/>
</dbReference>
<dbReference type="AlphaFoldDB" id="A0A1K1QJQ0"/>